<dbReference type="Proteomes" id="UP001470230">
    <property type="component" value="Unassembled WGS sequence"/>
</dbReference>
<accession>A0ABR2H5Q0</accession>
<feature type="region of interest" description="Disordered" evidence="2">
    <location>
        <begin position="1"/>
        <end position="20"/>
    </location>
</feature>
<feature type="compositionally biased region" description="Basic and acidic residues" evidence="2">
    <location>
        <begin position="316"/>
        <end position="328"/>
    </location>
</feature>
<name>A0ABR2H5Q0_9EUKA</name>
<feature type="region of interest" description="Disordered" evidence="2">
    <location>
        <begin position="304"/>
        <end position="328"/>
    </location>
</feature>
<feature type="compositionally biased region" description="Polar residues" evidence="2">
    <location>
        <begin position="89"/>
        <end position="100"/>
    </location>
</feature>
<comment type="caution">
    <text evidence="3">The sequence shown here is derived from an EMBL/GenBank/DDBJ whole genome shotgun (WGS) entry which is preliminary data.</text>
</comment>
<keyword evidence="1" id="KW-0175">Coiled coil</keyword>
<evidence type="ECO:0000313" key="3">
    <source>
        <dbReference type="EMBL" id="KAK8841552.1"/>
    </source>
</evidence>
<dbReference type="EMBL" id="JAPFFF010000041">
    <property type="protein sequence ID" value="KAK8841552.1"/>
    <property type="molecule type" value="Genomic_DNA"/>
</dbReference>
<gene>
    <name evidence="3" type="ORF">M9Y10_027176</name>
</gene>
<reference evidence="3 4" key="1">
    <citation type="submission" date="2024-04" db="EMBL/GenBank/DDBJ databases">
        <title>Tritrichomonas musculus Genome.</title>
        <authorList>
            <person name="Alves-Ferreira E."/>
            <person name="Grigg M."/>
            <person name="Lorenzi H."/>
            <person name="Galac M."/>
        </authorList>
    </citation>
    <scope>NUCLEOTIDE SEQUENCE [LARGE SCALE GENOMIC DNA]</scope>
    <source>
        <strain evidence="3 4">EAF2021</strain>
    </source>
</reference>
<proteinExistence type="predicted"/>
<feature type="region of interest" description="Disordered" evidence="2">
    <location>
        <begin position="53"/>
        <end position="109"/>
    </location>
</feature>
<keyword evidence="4" id="KW-1185">Reference proteome</keyword>
<protein>
    <submittedName>
        <fullName evidence="3">Uncharacterized protein</fullName>
    </submittedName>
</protein>
<feature type="coiled-coil region" evidence="1">
    <location>
        <begin position="208"/>
        <end position="235"/>
    </location>
</feature>
<organism evidence="3 4">
    <name type="scientific">Tritrichomonas musculus</name>
    <dbReference type="NCBI Taxonomy" id="1915356"/>
    <lineage>
        <taxon>Eukaryota</taxon>
        <taxon>Metamonada</taxon>
        <taxon>Parabasalia</taxon>
        <taxon>Tritrichomonadida</taxon>
        <taxon>Tritrichomonadidae</taxon>
        <taxon>Tritrichomonas</taxon>
    </lineage>
</organism>
<evidence type="ECO:0000256" key="1">
    <source>
        <dbReference type="SAM" id="Coils"/>
    </source>
</evidence>
<sequence length="416" mass="46779">MQLGDSTSSKKAPYFSSYDPSIFYTPMYTESSKVTKPIRNQVTEPIKLTVTLKDIGLEGLDSPSPDKAYNIRKRKQQRRQEKLRRSQRSNPSQPKTVSPPTIQPPLISPRMKKIFGQSAKLTPIYEGTFYKNRAQNPTDLNDPKPIGLLSASQKPQKPQPIIPKTSPRGSPRLNTSGSGNNSGVFKAVEKDTSDHPIENSFSGIAGALTQEDNKEENTENLLEKLLENTQEDQEDSIDQSEAPLEPTYLIEVKEDRNQCYDNICVNIDRGMPGNPLEKELEEQEAREAAELEEKLSLKPLGILFGSKQDNGEEQNTAEHEENNGQDEDRIATRPLENLFEGALDGIIEKVEEPLEPSCLIDIKEDRNQCYDNVCANAERGMPGNPLEKEIEEQEAREAAELEEDLAYYRSLLEQSQ</sequence>
<evidence type="ECO:0000313" key="4">
    <source>
        <dbReference type="Proteomes" id="UP001470230"/>
    </source>
</evidence>
<feature type="compositionally biased region" description="Polar residues" evidence="2">
    <location>
        <begin position="1"/>
        <end position="10"/>
    </location>
</feature>
<feature type="region of interest" description="Disordered" evidence="2">
    <location>
        <begin position="133"/>
        <end position="184"/>
    </location>
</feature>
<evidence type="ECO:0000256" key="2">
    <source>
        <dbReference type="SAM" id="MobiDB-lite"/>
    </source>
</evidence>
<feature type="compositionally biased region" description="Polar residues" evidence="2">
    <location>
        <begin position="172"/>
        <end position="183"/>
    </location>
</feature>